<evidence type="ECO:0000256" key="4">
    <source>
        <dbReference type="ARBA" id="ARBA00022692"/>
    </source>
</evidence>
<keyword evidence="3" id="KW-1003">Cell membrane</keyword>
<sequence>MAGQSTNRLQVSGYRFLVRRMAHALVRGDLRMHDDPLRAQSLSLAAGCVLAAITVAVCAILAFLQPSGIVGGAAVVMARDSGALYVRIGDTMHPTFNIASARLVTGVADEPELVSSSALNRAKRGPLVGIPGAPDMIGAPLDDTESAWAVCEDADSRTTVMVGRPPAQLDSGKSALVTPRGESAATTYLVYDGRRARVDLRNHATVRALRLDGVAPRPVSRALLDVLPEAPEITAPAIARNGVSPSVLPGVSVGTVVRLTRAGSTEYYVALAAGVQRIGEVAADLIRFTNPSRRDIASVAPDLIGRMPIAEDLPVTTFPDRGGAAESPVLCAQSEAVFGGDALPSDDAAGVPLAQGDDAGPRVDRFSMPPGRSAFVRATSVSGESATTGALFFVNDSGVVFGVRDTDAATRLGLTNPVPAPWALIAQLPRGPELSIEAASVGRDLVGPSA</sequence>
<keyword evidence="9 10" id="KW-0472">Membrane</keyword>
<comment type="caution">
    <text evidence="11">The sequence shown here is derived from an EMBL/GenBank/DDBJ whole genome shotgun (WGS) entry which is preliminary data.</text>
</comment>
<keyword evidence="8 10" id="KW-1133">Transmembrane helix</keyword>
<evidence type="ECO:0000313" key="11">
    <source>
        <dbReference type="EMBL" id="MDG5481544.1"/>
    </source>
</evidence>
<dbReference type="InterPro" id="IPR044857">
    <property type="entry name" value="T7SS_EccB_R1"/>
</dbReference>
<dbReference type="PANTHER" id="PTHR40765:SF2">
    <property type="entry name" value="ESX-2 SECRETION SYSTEM ATPASE ECCB2"/>
    <property type="match status" value="1"/>
</dbReference>
<keyword evidence="5" id="KW-0547">Nucleotide-binding</keyword>
<dbReference type="Proteomes" id="UP001154266">
    <property type="component" value="Unassembled WGS sequence"/>
</dbReference>
<dbReference type="PANTHER" id="PTHR40765">
    <property type="entry name" value="ESX-2 SECRETION SYSTEM ATPASE ECCB2"/>
    <property type="match status" value="1"/>
</dbReference>
<evidence type="ECO:0000256" key="7">
    <source>
        <dbReference type="ARBA" id="ARBA00022840"/>
    </source>
</evidence>
<protein>
    <submittedName>
        <fullName evidence="11">Type VII secretion protein EccB</fullName>
    </submittedName>
</protein>
<dbReference type="NCBIfam" id="TIGR03919">
    <property type="entry name" value="T7SS_EccB"/>
    <property type="match status" value="1"/>
</dbReference>
<evidence type="ECO:0000256" key="3">
    <source>
        <dbReference type="ARBA" id="ARBA00022475"/>
    </source>
</evidence>
<dbReference type="InterPro" id="IPR042485">
    <property type="entry name" value="T7SS_EccB_R3"/>
</dbReference>
<name>A0ABT6GJY4_MYCGU</name>
<evidence type="ECO:0000256" key="9">
    <source>
        <dbReference type="ARBA" id="ARBA00023136"/>
    </source>
</evidence>
<evidence type="ECO:0000256" key="1">
    <source>
        <dbReference type="ARBA" id="ARBA00004162"/>
    </source>
</evidence>
<dbReference type="InterPro" id="IPR007795">
    <property type="entry name" value="T7SS_EccB"/>
</dbReference>
<evidence type="ECO:0000313" key="12">
    <source>
        <dbReference type="Proteomes" id="UP001154266"/>
    </source>
</evidence>
<dbReference type="Gene3D" id="2.40.50.910">
    <property type="entry name" value="Type VII secretion system EccB, repeat 3 domain"/>
    <property type="match status" value="1"/>
</dbReference>
<reference evidence="11" key="1">
    <citation type="journal article" date="2023" name="Environ. Microbiol.">
        <title>The 2-methylpropene degradation pathway in Mycobacteriaceae family strains.</title>
        <authorList>
            <person name="Helbich S."/>
            <person name="Barrantes I."/>
            <person name="Dos Anjos Borges L.G."/>
            <person name="Pieper D.H."/>
            <person name="Vainshtein Y."/>
            <person name="Sohn K."/>
            <person name="Engesser K.H."/>
        </authorList>
    </citation>
    <scope>NUCLEOTIDE SEQUENCE</scope>
    <source>
        <strain evidence="11">IBE100</strain>
    </source>
</reference>
<dbReference type="Gene3D" id="3.30.2390.20">
    <property type="entry name" value="Type VII secretion system EccB, repeat 1 domain"/>
    <property type="match status" value="1"/>
</dbReference>
<keyword evidence="4 10" id="KW-0812">Transmembrane</keyword>
<evidence type="ECO:0000256" key="2">
    <source>
        <dbReference type="ARBA" id="ARBA00008149"/>
    </source>
</evidence>
<dbReference type="Pfam" id="PF05108">
    <property type="entry name" value="T7SS_ESX1_EccB"/>
    <property type="match status" value="1"/>
</dbReference>
<dbReference type="RefSeq" id="WP_278219572.1">
    <property type="nucleotide sequence ID" value="NZ_JAKZMO010000001.1"/>
</dbReference>
<keyword evidence="7" id="KW-0067">ATP-binding</keyword>
<proteinExistence type="inferred from homology"/>
<evidence type="ECO:0000256" key="6">
    <source>
        <dbReference type="ARBA" id="ARBA00022801"/>
    </source>
</evidence>
<organism evidence="11 12">
    <name type="scientific">Mycolicibacterium gadium</name>
    <name type="common">Mycobacterium gadium</name>
    <dbReference type="NCBI Taxonomy" id="1794"/>
    <lineage>
        <taxon>Bacteria</taxon>
        <taxon>Bacillati</taxon>
        <taxon>Actinomycetota</taxon>
        <taxon>Actinomycetes</taxon>
        <taxon>Mycobacteriales</taxon>
        <taxon>Mycobacteriaceae</taxon>
        <taxon>Mycolicibacterium</taxon>
    </lineage>
</organism>
<evidence type="ECO:0000256" key="8">
    <source>
        <dbReference type="ARBA" id="ARBA00022989"/>
    </source>
</evidence>
<accession>A0ABT6GJY4</accession>
<evidence type="ECO:0000256" key="10">
    <source>
        <dbReference type="SAM" id="Phobius"/>
    </source>
</evidence>
<keyword evidence="12" id="KW-1185">Reference proteome</keyword>
<comment type="subcellular location">
    <subcellularLocation>
        <location evidence="1">Cell membrane</location>
        <topology evidence="1">Single-pass membrane protein</topology>
    </subcellularLocation>
</comment>
<gene>
    <name evidence="11" type="primary">eccB</name>
    <name evidence="11" type="ORF">MNO81_01870</name>
</gene>
<dbReference type="EMBL" id="JAKZMO010000001">
    <property type="protein sequence ID" value="MDG5481544.1"/>
    <property type="molecule type" value="Genomic_DNA"/>
</dbReference>
<feature type="transmembrane region" description="Helical" evidence="10">
    <location>
        <begin position="41"/>
        <end position="64"/>
    </location>
</feature>
<keyword evidence="6" id="KW-0378">Hydrolase</keyword>
<evidence type="ECO:0000256" key="5">
    <source>
        <dbReference type="ARBA" id="ARBA00022741"/>
    </source>
</evidence>
<comment type="similarity">
    <text evidence="2">Belongs to the EccB family.</text>
</comment>